<dbReference type="OrthoDB" id="370884at2759"/>
<dbReference type="GeneID" id="27688818"/>
<evidence type="ECO:0000256" key="10">
    <source>
        <dbReference type="ARBA" id="ARBA00024009"/>
    </source>
</evidence>
<comment type="similarity">
    <text evidence="11">Belongs to the chitin synthase family.</text>
</comment>
<keyword evidence="5 11" id="KW-0808">Transferase</keyword>
<dbReference type="PANTHER" id="PTHR22914">
    <property type="entry name" value="CHITIN SYNTHASE"/>
    <property type="match status" value="1"/>
</dbReference>
<dbReference type="InterPro" id="IPR004835">
    <property type="entry name" value="Chitin_synth"/>
</dbReference>
<comment type="subcellular location">
    <subcellularLocation>
        <location evidence="1 11">Cell membrane</location>
        <topology evidence="1 11">Multi-pass membrane protein</topology>
    </subcellularLocation>
</comment>
<keyword evidence="7 11" id="KW-1133">Transmembrane helix</keyword>
<feature type="transmembrane region" description="Helical" evidence="11">
    <location>
        <begin position="698"/>
        <end position="717"/>
    </location>
</feature>
<feature type="transmembrane region" description="Helical" evidence="11">
    <location>
        <begin position="626"/>
        <end position="644"/>
    </location>
</feature>
<evidence type="ECO:0000256" key="1">
    <source>
        <dbReference type="ARBA" id="ARBA00004651"/>
    </source>
</evidence>
<organism evidence="14 15">
    <name type="scientific">Spizellomyces punctatus (strain DAOM BR117)</name>
    <dbReference type="NCBI Taxonomy" id="645134"/>
    <lineage>
        <taxon>Eukaryota</taxon>
        <taxon>Fungi</taxon>
        <taxon>Fungi incertae sedis</taxon>
        <taxon>Chytridiomycota</taxon>
        <taxon>Chytridiomycota incertae sedis</taxon>
        <taxon>Chytridiomycetes</taxon>
        <taxon>Spizellomycetales</taxon>
        <taxon>Spizellomycetaceae</taxon>
        <taxon>Spizellomyces</taxon>
    </lineage>
</organism>
<feature type="transmembrane region" description="Helical" evidence="11">
    <location>
        <begin position="656"/>
        <end position="677"/>
    </location>
</feature>
<evidence type="ECO:0000313" key="15">
    <source>
        <dbReference type="Proteomes" id="UP000053201"/>
    </source>
</evidence>
<evidence type="ECO:0000256" key="12">
    <source>
        <dbReference type="SAM" id="MobiDB-lite"/>
    </source>
</evidence>
<evidence type="ECO:0000256" key="4">
    <source>
        <dbReference type="ARBA" id="ARBA00022676"/>
    </source>
</evidence>
<feature type="compositionally biased region" description="Pro residues" evidence="12">
    <location>
        <begin position="79"/>
        <end position="91"/>
    </location>
</feature>
<sequence>MSKATANGTSYGHPSRPERPYDPLYNRSPVSSPTPSVPPRSNVPPSVLYRSPSPMSANLELPPRTSSQSAWDSLDAAVFPPPSGDITPPSPSLVRPPKKATRGVAFASDATRSSSNDVELSPVLAPQPRSIMARTDTSDTLLPLSSPAPHMERRAPTANAYGTLVGPRRRKTVKLPSTGNFVIREQLPESLLKNVAFSKGDEFEKIKYTAATTDPDDFVKAGYTLRAAEYRRETEIAIVVTMYNEGINELNRTLFGIFQNIQYICQKRKWGWDVDGWKKIVVVLVADGRKKCNLNVLLALQTMGVYQEGLPQFAVNNTPTTAHIFESTAQLVLDPALQIWTTSNGIPPVQFIFCMKERNAKKINSHRWFFNAFCPILKPKVCLLVDVGTRPMAGSIYRLWKAFERNPLIAGACGEIKVGMTWRGVLNPLVASQNFEYKISNHLDKALESVFGYIGVLPGAFSAYRYTALLDNMPNRGPLASYFKGERREDQTSSTNSPTEIFSANLYLAEDRILALELVAKPLSKWTLHYVSKAAAETDVPDSVPEFIAQRRRWLNGSFFAQVYAIMNIGRTLTTRHSIGRKLAFMVQAFYSLVSLLFNWFGPSQFAIIFYFLFSSELKSIVPERVAQAFFLVYPVLLAVLFIASLGNRPQASKGIYKASMVFFAFIGLVMLALLGYKIFNLAKAKSGLGGAFEIGSGMSYIIGLSATYGVYLLGSVLQGDPWHMFTSLFQYLLLLPSYINVLQIYALCNIHDVSWGTKGDNASNDLPKVAVGVNKDGSVVADVEVLSGGDVDGVWRGGMDRVRELGAGRVVEVPSAVDPRVKQEDDYKSFRTNLLLWWLATNAIVFGVVTQTKASIADTYLVSLLYASAGLSAIRLIGVIFYQTISFFVTICKCGDRRKKNQINKKIRQEPPRAGPGQTVIGNGYNGFMVVDDIEVGNRARLFMDA</sequence>
<feature type="transmembrane region" description="Helical" evidence="11">
    <location>
        <begin position="589"/>
        <end position="614"/>
    </location>
</feature>
<evidence type="ECO:0000256" key="7">
    <source>
        <dbReference type="ARBA" id="ARBA00022989"/>
    </source>
</evidence>
<reference evidence="14 15" key="1">
    <citation type="submission" date="2009-08" db="EMBL/GenBank/DDBJ databases">
        <title>The Genome Sequence of Spizellomyces punctatus strain DAOM BR117.</title>
        <authorList>
            <consortium name="The Broad Institute Genome Sequencing Platform"/>
            <person name="Russ C."/>
            <person name="Cuomo C."/>
            <person name="Shea T."/>
            <person name="Young S.K."/>
            <person name="Zeng Q."/>
            <person name="Koehrsen M."/>
            <person name="Haas B."/>
            <person name="Borodovsky M."/>
            <person name="Guigo R."/>
            <person name="Alvarado L."/>
            <person name="Berlin A."/>
            <person name="Bochicchio J."/>
            <person name="Borenstein D."/>
            <person name="Chapman S."/>
            <person name="Chen Z."/>
            <person name="Engels R."/>
            <person name="Freedman E."/>
            <person name="Gellesch M."/>
            <person name="Goldberg J."/>
            <person name="Griggs A."/>
            <person name="Gujja S."/>
            <person name="Heiman D."/>
            <person name="Hepburn T."/>
            <person name="Howarth C."/>
            <person name="Jen D."/>
            <person name="Larson L."/>
            <person name="Lewis B."/>
            <person name="Mehta T."/>
            <person name="Park D."/>
            <person name="Pearson M."/>
            <person name="Roberts A."/>
            <person name="Saif S."/>
            <person name="Shenoy N."/>
            <person name="Sisk P."/>
            <person name="Stolte C."/>
            <person name="Sykes S."/>
            <person name="Thomson T."/>
            <person name="Walk T."/>
            <person name="White J."/>
            <person name="Yandava C."/>
            <person name="Burger G."/>
            <person name="Gray M.W."/>
            <person name="Holland P.W.H."/>
            <person name="King N."/>
            <person name="Lang F.B.F."/>
            <person name="Roger A.J."/>
            <person name="Ruiz-Trillo I."/>
            <person name="Lander E."/>
            <person name="Nusbaum C."/>
        </authorList>
    </citation>
    <scope>NUCLEOTIDE SEQUENCE [LARGE SCALE GENOMIC DNA]</scope>
    <source>
        <strain evidence="14 15">DAOM BR117</strain>
    </source>
</reference>
<dbReference type="RefSeq" id="XP_016607230.1">
    <property type="nucleotide sequence ID" value="XM_016753659.1"/>
</dbReference>
<dbReference type="SUPFAM" id="SSF53448">
    <property type="entry name" value="Nucleotide-diphospho-sugar transferases"/>
    <property type="match status" value="1"/>
</dbReference>
<evidence type="ECO:0000256" key="8">
    <source>
        <dbReference type="ARBA" id="ARBA00023136"/>
    </source>
</evidence>
<accession>A0A0L0HCC0</accession>
<feature type="region of interest" description="Disordered" evidence="12">
    <location>
        <begin position="1"/>
        <end position="123"/>
    </location>
</feature>
<evidence type="ECO:0000259" key="13">
    <source>
        <dbReference type="Pfam" id="PF08407"/>
    </source>
</evidence>
<protein>
    <recommendedName>
        <fullName evidence="2 11">Chitin synthase</fullName>
        <ecNumber evidence="2 11">2.4.1.16</ecNumber>
    </recommendedName>
</protein>
<dbReference type="AlphaFoldDB" id="A0A0L0HCC0"/>
<dbReference type="GO" id="GO:0004100">
    <property type="term" value="F:chitin synthase activity"/>
    <property type="evidence" value="ECO:0007669"/>
    <property type="project" value="UniProtKB-UniRule"/>
</dbReference>
<evidence type="ECO:0000256" key="3">
    <source>
        <dbReference type="ARBA" id="ARBA00022475"/>
    </source>
</evidence>
<keyword evidence="4 11" id="KW-0328">Glycosyltransferase</keyword>
<gene>
    <name evidence="14" type="ORF">SPPG_05446</name>
</gene>
<feature type="domain" description="Chitin synthase N-terminal" evidence="13">
    <location>
        <begin position="170"/>
        <end position="235"/>
    </location>
</feature>
<keyword evidence="15" id="KW-1185">Reference proteome</keyword>
<comment type="function">
    <text evidence="10 11">Polymerizes chitin, a structural polymer of the cell wall and septum, by transferring the sugar moiety of UDP-GlcNAc to the non-reducing end of the growing chitin polymer.</text>
</comment>
<keyword evidence="9 11" id="KW-0961">Cell wall biogenesis/degradation</keyword>
<keyword evidence="6 11" id="KW-0812">Transmembrane</keyword>
<dbReference type="STRING" id="645134.A0A0L0HCC0"/>
<feature type="transmembrane region" description="Helical" evidence="11">
    <location>
        <begin position="835"/>
        <end position="853"/>
    </location>
</feature>
<dbReference type="InterPro" id="IPR029044">
    <property type="entry name" value="Nucleotide-diphossugar_trans"/>
</dbReference>
<dbReference type="CDD" id="cd04190">
    <property type="entry name" value="Chitin_synth_C"/>
    <property type="match status" value="1"/>
</dbReference>
<dbReference type="GO" id="GO:0071555">
    <property type="term" value="P:cell wall organization"/>
    <property type="evidence" value="ECO:0007669"/>
    <property type="project" value="UniProtKB-KW"/>
</dbReference>
<dbReference type="InterPro" id="IPR013616">
    <property type="entry name" value="Chitin_synth_N"/>
</dbReference>
<dbReference type="EC" id="2.4.1.16" evidence="2 11"/>
<feature type="transmembrane region" description="Helical" evidence="11">
    <location>
        <begin position="865"/>
        <end position="892"/>
    </location>
</feature>
<evidence type="ECO:0000256" key="5">
    <source>
        <dbReference type="ARBA" id="ARBA00022679"/>
    </source>
</evidence>
<dbReference type="eggNOG" id="KOG2571">
    <property type="taxonomic scope" value="Eukaryota"/>
</dbReference>
<dbReference type="GO" id="GO:0006031">
    <property type="term" value="P:chitin biosynthetic process"/>
    <property type="evidence" value="ECO:0007669"/>
    <property type="project" value="UniProtKB-UniRule"/>
</dbReference>
<evidence type="ECO:0000256" key="2">
    <source>
        <dbReference type="ARBA" id="ARBA00012543"/>
    </source>
</evidence>
<comment type="catalytic activity">
    <reaction evidence="11">
        <text>[(1-&gt;4)-N-acetyl-beta-D-glucosaminyl](n) + UDP-N-acetyl-alpha-D-glucosamine = [(1-&gt;4)-N-acetyl-beta-D-glucosaminyl](n+1) + UDP + H(+)</text>
        <dbReference type="Rhea" id="RHEA:16637"/>
        <dbReference type="Rhea" id="RHEA-COMP:9593"/>
        <dbReference type="Rhea" id="RHEA-COMP:9595"/>
        <dbReference type="ChEBI" id="CHEBI:15378"/>
        <dbReference type="ChEBI" id="CHEBI:17029"/>
        <dbReference type="ChEBI" id="CHEBI:57705"/>
        <dbReference type="ChEBI" id="CHEBI:58223"/>
        <dbReference type="EC" id="2.4.1.16"/>
    </reaction>
</comment>
<dbReference type="Proteomes" id="UP000053201">
    <property type="component" value="Unassembled WGS sequence"/>
</dbReference>
<evidence type="ECO:0000256" key="6">
    <source>
        <dbReference type="ARBA" id="ARBA00022692"/>
    </source>
</evidence>
<keyword evidence="8 11" id="KW-0472">Membrane</keyword>
<dbReference type="GO" id="GO:0030428">
    <property type="term" value="C:cell septum"/>
    <property type="evidence" value="ECO:0007669"/>
    <property type="project" value="TreeGrafter"/>
</dbReference>
<dbReference type="Pfam" id="PF01644">
    <property type="entry name" value="Chitin_synth_1"/>
    <property type="match status" value="1"/>
</dbReference>
<evidence type="ECO:0000256" key="11">
    <source>
        <dbReference type="RuleBase" id="RU366040"/>
    </source>
</evidence>
<dbReference type="GO" id="GO:0005886">
    <property type="term" value="C:plasma membrane"/>
    <property type="evidence" value="ECO:0007669"/>
    <property type="project" value="UniProtKB-SubCell"/>
</dbReference>
<dbReference type="InParanoid" id="A0A0L0HCC0"/>
<feature type="compositionally biased region" description="Polar residues" evidence="12">
    <location>
        <begin position="1"/>
        <end position="12"/>
    </location>
</feature>
<evidence type="ECO:0000313" key="14">
    <source>
        <dbReference type="EMBL" id="KNC99190.1"/>
    </source>
</evidence>
<name>A0A0L0HCC0_SPIPD</name>
<keyword evidence="3 11" id="KW-1003">Cell membrane</keyword>
<proteinExistence type="inferred from homology"/>
<dbReference type="EMBL" id="KQ257458">
    <property type="protein sequence ID" value="KNC99190.1"/>
    <property type="molecule type" value="Genomic_DNA"/>
</dbReference>
<dbReference type="VEuPathDB" id="FungiDB:SPPG_05446"/>
<feature type="transmembrane region" description="Helical" evidence="11">
    <location>
        <begin position="729"/>
        <end position="749"/>
    </location>
</feature>
<evidence type="ECO:0000256" key="9">
    <source>
        <dbReference type="ARBA" id="ARBA00023316"/>
    </source>
</evidence>
<dbReference type="PANTHER" id="PTHR22914:SF9">
    <property type="entry name" value="CHITIN SYNTHASE 1"/>
    <property type="match status" value="1"/>
</dbReference>
<dbReference type="Pfam" id="PF08407">
    <property type="entry name" value="Chitin_synth_1N"/>
    <property type="match status" value="1"/>
</dbReference>
<dbReference type="OMA" id="WQRITVA"/>